<evidence type="ECO:0000313" key="1">
    <source>
        <dbReference type="EMBL" id="KAJ9607801.1"/>
    </source>
</evidence>
<keyword evidence="2" id="KW-1185">Reference proteome</keyword>
<gene>
    <name evidence="1" type="ORF">H2200_007880</name>
</gene>
<name>A0AA38X713_9EURO</name>
<sequence>MSSSSSSESLFENATPGSFSDFPGTAVDVFVETEIPTNWFNSVAGDAMSDDGEPRRDDPVTVASLRTEAARSAFVLAYTALDQGKDGPKRKDIVSALQTLGHIRAVAKAIVQGAMVLLKYRAGRDIRFEAIKDVKSELESILDDINKELELYAKEEQWKTPQLEVHGSTVLLAKGEEY</sequence>
<dbReference type="EMBL" id="JAPDRK010000011">
    <property type="protein sequence ID" value="KAJ9607801.1"/>
    <property type="molecule type" value="Genomic_DNA"/>
</dbReference>
<reference evidence="1" key="1">
    <citation type="submission" date="2022-10" db="EMBL/GenBank/DDBJ databases">
        <title>Culturing micro-colonial fungi from biological soil crusts in the Mojave desert and describing Neophaeococcomyces mojavensis, and introducing the new genera and species Taxawa tesnikishii.</title>
        <authorList>
            <person name="Kurbessoian T."/>
            <person name="Stajich J.E."/>
        </authorList>
    </citation>
    <scope>NUCLEOTIDE SEQUENCE</scope>
    <source>
        <strain evidence="1">TK_41</strain>
    </source>
</reference>
<dbReference type="Proteomes" id="UP001172673">
    <property type="component" value="Unassembled WGS sequence"/>
</dbReference>
<comment type="caution">
    <text evidence="1">The sequence shown here is derived from an EMBL/GenBank/DDBJ whole genome shotgun (WGS) entry which is preliminary data.</text>
</comment>
<organism evidence="1 2">
    <name type="scientific">Cladophialophora chaetospira</name>
    <dbReference type="NCBI Taxonomy" id="386627"/>
    <lineage>
        <taxon>Eukaryota</taxon>
        <taxon>Fungi</taxon>
        <taxon>Dikarya</taxon>
        <taxon>Ascomycota</taxon>
        <taxon>Pezizomycotina</taxon>
        <taxon>Eurotiomycetes</taxon>
        <taxon>Chaetothyriomycetidae</taxon>
        <taxon>Chaetothyriales</taxon>
        <taxon>Herpotrichiellaceae</taxon>
        <taxon>Cladophialophora</taxon>
    </lineage>
</organism>
<protein>
    <submittedName>
        <fullName evidence="1">Uncharacterized protein</fullName>
    </submittedName>
</protein>
<accession>A0AA38X713</accession>
<evidence type="ECO:0000313" key="2">
    <source>
        <dbReference type="Proteomes" id="UP001172673"/>
    </source>
</evidence>
<dbReference type="AlphaFoldDB" id="A0AA38X713"/>
<proteinExistence type="predicted"/>